<comment type="similarity">
    <text evidence="2">Belongs to the DUOXA family.</text>
</comment>
<name>A0A0N4ZI84_PARTI</name>
<evidence type="ECO:0000313" key="9">
    <source>
        <dbReference type="Proteomes" id="UP000038045"/>
    </source>
</evidence>
<evidence type="ECO:0000256" key="4">
    <source>
        <dbReference type="ARBA" id="ARBA00022989"/>
    </source>
</evidence>
<keyword evidence="4 8" id="KW-1133">Transmembrane helix</keyword>
<dbReference type="WBParaSite" id="PTRK_0000763900.1">
    <property type="protein sequence ID" value="PTRK_0000763900.1"/>
    <property type="gene ID" value="PTRK_0000763900"/>
</dbReference>
<dbReference type="STRING" id="131310.A0A0N4ZI84"/>
<dbReference type="Proteomes" id="UP000038045">
    <property type="component" value="Unplaced"/>
</dbReference>
<feature type="transmembrane region" description="Helical" evidence="8">
    <location>
        <begin position="212"/>
        <end position="237"/>
    </location>
</feature>
<dbReference type="AlphaFoldDB" id="A0A0N4ZI84"/>
<keyword evidence="3 8" id="KW-0812">Transmembrane</keyword>
<keyword evidence="5 8" id="KW-0472">Membrane</keyword>
<feature type="transmembrane region" description="Helical" evidence="8">
    <location>
        <begin position="28"/>
        <end position="49"/>
    </location>
</feature>
<feature type="transmembrane region" description="Helical" evidence="8">
    <location>
        <begin position="56"/>
        <end position="81"/>
    </location>
</feature>
<dbReference type="GO" id="GO:0005789">
    <property type="term" value="C:endoplasmic reticulum membrane"/>
    <property type="evidence" value="ECO:0007669"/>
    <property type="project" value="InterPro"/>
</dbReference>
<sequence>MQSWFTAFRNNMAPSSFRAIHMPQGFDIHIFLMVCVFIVPYIAFIIILPGIRKKRLISFIAITYQLTIGCMLAVSIVLPFWNIGAVKVETFIKAHSAEVTPATLSVKVGLNVLNVSLNINTLSQNDYVSNNQFDISSHKIMKVELYKAYKKGLSLPVIKVLEYFSQHQEGFDWGYKYRRAGHYTNALLCTAIGFWCLQTVFLCLLPHHYSKAMIISGVFTLVANLTYICISPSNLAVPFRGENGALALLIFRYGACFYISLVCGFLQTTIGTGLVVLQLLRVYVILTVMSSKTMDANVGPSCKHGGIRRQITIVRGRLDDDRIRCSTYISNQIRARNCAQLNSSRENSKTTTTTTLNNTKERSFQQSTISTDVSLDGKRKILNDERNSGYDSKSSLKTTPASSIGSIDNVLHRSISQVVLERPSHSDDEINDQFTIDHNRTCTTPQSI</sequence>
<evidence type="ECO:0000256" key="6">
    <source>
        <dbReference type="ARBA" id="ARBA00023180"/>
    </source>
</evidence>
<accession>A0A0N4ZI84</accession>
<protein>
    <submittedName>
        <fullName evidence="10">DUOXA-like protein C06E1.3</fullName>
    </submittedName>
</protein>
<proteinExistence type="inferred from homology"/>
<comment type="subcellular location">
    <subcellularLocation>
        <location evidence="1">Membrane</location>
        <topology evidence="1">Multi-pass membrane protein</topology>
    </subcellularLocation>
</comment>
<dbReference type="PANTHER" id="PTHR31158:SF1">
    <property type="entry name" value="DOXA1 FACTOR-RELATED"/>
    <property type="match status" value="1"/>
</dbReference>
<feature type="transmembrane region" description="Helical" evidence="8">
    <location>
        <begin position="183"/>
        <end position="205"/>
    </location>
</feature>
<dbReference type="PANTHER" id="PTHR31158">
    <property type="entry name" value="DUAL OXIDASE 2"/>
    <property type="match status" value="1"/>
</dbReference>
<feature type="compositionally biased region" description="Polar residues" evidence="7">
    <location>
        <begin position="389"/>
        <end position="403"/>
    </location>
</feature>
<dbReference type="InterPro" id="IPR018469">
    <property type="entry name" value="Dual_oxidase_maturation_fac"/>
</dbReference>
<keyword evidence="6" id="KW-0325">Glycoprotein</keyword>
<evidence type="ECO:0000256" key="8">
    <source>
        <dbReference type="SAM" id="Phobius"/>
    </source>
</evidence>
<reference evidence="10" key="1">
    <citation type="submission" date="2017-02" db="UniProtKB">
        <authorList>
            <consortium name="WormBaseParasite"/>
        </authorList>
    </citation>
    <scope>IDENTIFICATION</scope>
</reference>
<evidence type="ECO:0000256" key="5">
    <source>
        <dbReference type="ARBA" id="ARBA00023136"/>
    </source>
</evidence>
<evidence type="ECO:0000256" key="2">
    <source>
        <dbReference type="ARBA" id="ARBA00009816"/>
    </source>
</evidence>
<evidence type="ECO:0000256" key="3">
    <source>
        <dbReference type="ARBA" id="ARBA00022692"/>
    </source>
</evidence>
<evidence type="ECO:0000313" key="10">
    <source>
        <dbReference type="WBParaSite" id="PTRK_0000763900.1"/>
    </source>
</evidence>
<feature type="transmembrane region" description="Helical" evidence="8">
    <location>
        <begin position="257"/>
        <end position="284"/>
    </location>
</feature>
<organism evidence="9 10">
    <name type="scientific">Parastrongyloides trichosuri</name>
    <name type="common">Possum-specific nematode worm</name>
    <dbReference type="NCBI Taxonomy" id="131310"/>
    <lineage>
        <taxon>Eukaryota</taxon>
        <taxon>Metazoa</taxon>
        <taxon>Ecdysozoa</taxon>
        <taxon>Nematoda</taxon>
        <taxon>Chromadorea</taxon>
        <taxon>Rhabditida</taxon>
        <taxon>Tylenchina</taxon>
        <taxon>Panagrolaimomorpha</taxon>
        <taxon>Strongyloidoidea</taxon>
        <taxon>Strongyloididae</taxon>
        <taxon>Parastrongyloides</taxon>
    </lineage>
</organism>
<evidence type="ECO:0000256" key="1">
    <source>
        <dbReference type="ARBA" id="ARBA00004141"/>
    </source>
</evidence>
<feature type="region of interest" description="Disordered" evidence="7">
    <location>
        <begin position="384"/>
        <end position="403"/>
    </location>
</feature>
<keyword evidence="9" id="KW-1185">Reference proteome</keyword>
<evidence type="ECO:0000256" key="7">
    <source>
        <dbReference type="SAM" id="MobiDB-lite"/>
    </source>
</evidence>
<dbReference type="Pfam" id="PF10204">
    <property type="entry name" value="DuoxA"/>
    <property type="match status" value="1"/>
</dbReference>
<dbReference type="GO" id="GO:0015031">
    <property type="term" value="P:protein transport"/>
    <property type="evidence" value="ECO:0007669"/>
    <property type="project" value="InterPro"/>
</dbReference>